<comment type="caution">
    <text evidence="2">The sequence shown here is derived from an EMBL/GenBank/DDBJ whole genome shotgun (WGS) entry which is preliminary data.</text>
</comment>
<evidence type="ECO:0000313" key="3">
    <source>
        <dbReference type="Proteomes" id="UP000651452"/>
    </source>
</evidence>
<keyword evidence="3" id="KW-1185">Reference proteome</keyword>
<evidence type="ECO:0000313" key="2">
    <source>
        <dbReference type="EMBL" id="KAF9690731.1"/>
    </source>
</evidence>
<dbReference type="PANTHER" id="PTHR35394">
    <property type="entry name" value="DUF3176 DOMAIN-CONTAINING PROTEIN"/>
    <property type="match status" value="1"/>
</dbReference>
<dbReference type="AlphaFoldDB" id="A0A8H7IVB8"/>
<protein>
    <submittedName>
        <fullName evidence="2">Uncharacterized protein</fullName>
    </submittedName>
</protein>
<dbReference type="InterPro" id="IPR021514">
    <property type="entry name" value="DUF3176"/>
</dbReference>
<dbReference type="EMBL" id="RZGK01000023">
    <property type="protein sequence ID" value="KAF9690731.1"/>
    <property type="molecule type" value="Genomic_DNA"/>
</dbReference>
<proteinExistence type="predicted"/>
<accession>A0A8H7IVB8</accession>
<dbReference type="OrthoDB" id="5376804at2759"/>
<dbReference type="Proteomes" id="UP000651452">
    <property type="component" value="Unassembled WGS sequence"/>
</dbReference>
<name>A0A8H7IVB8_9PLEO</name>
<organism evidence="2 3">
    <name type="scientific">Ascochyta lentis</name>
    <dbReference type="NCBI Taxonomy" id="205686"/>
    <lineage>
        <taxon>Eukaryota</taxon>
        <taxon>Fungi</taxon>
        <taxon>Dikarya</taxon>
        <taxon>Ascomycota</taxon>
        <taxon>Pezizomycotina</taxon>
        <taxon>Dothideomycetes</taxon>
        <taxon>Pleosporomycetidae</taxon>
        <taxon>Pleosporales</taxon>
        <taxon>Pleosporineae</taxon>
        <taxon>Didymellaceae</taxon>
        <taxon>Ascochyta</taxon>
    </lineage>
</organism>
<dbReference type="Pfam" id="PF11374">
    <property type="entry name" value="DUF3176"/>
    <property type="match status" value="1"/>
</dbReference>
<keyword evidence="1" id="KW-1133">Transmembrane helix</keyword>
<dbReference type="PANTHER" id="PTHR35394:SF6">
    <property type="entry name" value="DUF3176 DOMAIN-CONTAINING PROTEIN"/>
    <property type="match status" value="1"/>
</dbReference>
<keyword evidence="1" id="KW-0812">Transmembrane</keyword>
<feature type="transmembrane region" description="Helical" evidence="1">
    <location>
        <begin position="26"/>
        <end position="46"/>
    </location>
</feature>
<keyword evidence="1" id="KW-0472">Membrane</keyword>
<evidence type="ECO:0000256" key="1">
    <source>
        <dbReference type="SAM" id="Phobius"/>
    </source>
</evidence>
<sequence length="468" mass="52418">MERFDSASRGSWGSISLLCHLHPKQAYYIAALGAVATVMASLTGFFSQQLIQFQDCRQLDTSATVGIARTNWSSLAGLQVQNMQPDIYPPMLAAINVGIIQPADDLTRVLSRGCISGNCTFPGNDASFNGKFHSEVIKTVTDVQSDFVGIHVLFRPHVQLRNYTAVSCEIFPTVNTYAAKVSNSVLEERLIDSIRIKTVSEQFKDPTVSKKTHADSSVSEQAFWYRHRMTTNYTLRDGARESCEGSEKNQTGFVRFFKSIDQSATSDPKTNASVGTNWKWWYYPQDCVWTVHSFTTISIQNAFKEIFDDKMVNQARRGGLVGPVHLRQLWNGGNMTLESVNELMSNLTTSMMAVIRTHTQEQDKGPTWIKGDMWINTTCMYIRWPWITFPAVMIGLTGVFLVLVAIQNRGVESERLWKSSVLATLFCAVEYGDKDTPRPESRQAMEYIAKSTSVSLEGKTGSLKLVAR</sequence>
<reference evidence="2" key="2">
    <citation type="submission" date="2020-09" db="EMBL/GenBank/DDBJ databases">
        <title>Reference genome assembly for Australian Ascochyta lentis isolate Al4.</title>
        <authorList>
            <person name="Lee R.C."/>
            <person name="Farfan-Caceres L.M."/>
            <person name="Debler J.W."/>
            <person name="Williams A.H."/>
            <person name="Henares B.M."/>
        </authorList>
    </citation>
    <scope>NUCLEOTIDE SEQUENCE</scope>
    <source>
        <strain evidence="2">Al4</strain>
    </source>
</reference>
<reference evidence="2" key="1">
    <citation type="submission" date="2018-12" db="EMBL/GenBank/DDBJ databases">
        <authorList>
            <person name="Syme R.A."/>
            <person name="Farfan-Caceres L."/>
            <person name="Lichtenzveig J."/>
        </authorList>
    </citation>
    <scope>NUCLEOTIDE SEQUENCE</scope>
    <source>
        <strain evidence="2">Al4</strain>
    </source>
</reference>
<feature type="transmembrane region" description="Helical" evidence="1">
    <location>
        <begin position="384"/>
        <end position="406"/>
    </location>
</feature>
<gene>
    <name evidence="2" type="ORF">EKO04_011283</name>
</gene>